<dbReference type="InterPro" id="IPR043129">
    <property type="entry name" value="ATPase_NBD"/>
</dbReference>
<dbReference type="Proteomes" id="UP001601948">
    <property type="component" value="Unassembled WGS sequence"/>
</dbReference>
<dbReference type="EMBL" id="JBIAPI010000002">
    <property type="protein sequence ID" value="MFF3224123.1"/>
    <property type="molecule type" value="Genomic_DNA"/>
</dbReference>
<keyword evidence="3" id="KW-1185">Reference proteome</keyword>
<proteinExistence type="inferred from homology"/>
<comment type="caution">
    <text evidence="2">The sequence shown here is derived from an EMBL/GenBank/DDBJ whole genome shotgun (WGS) entry which is preliminary data.</text>
</comment>
<dbReference type="Gene3D" id="3.30.420.40">
    <property type="match status" value="2"/>
</dbReference>
<accession>A0ABW6QSB0</accession>
<dbReference type="PANTHER" id="PTHR18964:SF149">
    <property type="entry name" value="BIFUNCTIONAL UDP-N-ACETYLGLUCOSAMINE 2-EPIMERASE_N-ACETYLMANNOSAMINE KINASE"/>
    <property type="match status" value="1"/>
</dbReference>
<evidence type="ECO:0000313" key="2">
    <source>
        <dbReference type="EMBL" id="MFF3224123.1"/>
    </source>
</evidence>
<evidence type="ECO:0000256" key="1">
    <source>
        <dbReference type="ARBA" id="ARBA00006479"/>
    </source>
</evidence>
<organism evidence="2 3">
    <name type="scientific">Nocardia suismassiliense</name>
    <dbReference type="NCBI Taxonomy" id="2077092"/>
    <lineage>
        <taxon>Bacteria</taxon>
        <taxon>Bacillati</taxon>
        <taxon>Actinomycetota</taxon>
        <taxon>Actinomycetes</taxon>
        <taxon>Mycobacteriales</taxon>
        <taxon>Nocardiaceae</taxon>
        <taxon>Nocardia</taxon>
    </lineage>
</organism>
<dbReference type="RefSeq" id="WP_387717471.1">
    <property type="nucleotide sequence ID" value="NZ_JBIAPI010000002.1"/>
</dbReference>
<dbReference type="InterPro" id="IPR000600">
    <property type="entry name" value="ROK"/>
</dbReference>
<gene>
    <name evidence="2" type="ORF">ACFYV7_15125</name>
</gene>
<comment type="similarity">
    <text evidence="1">Belongs to the ROK (NagC/XylR) family.</text>
</comment>
<evidence type="ECO:0000313" key="3">
    <source>
        <dbReference type="Proteomes" id="UP001601948"/>
    </source>
</evidence>
<dbReference type="Pfam" id="PF00480">
    <property type="entry name" value="ROK"/>
    <property type="match status" value="1"/>
</dbReference>
<reference evidence="2 3" key="1">
    <citation type="submission" date="2024-10" db="EMBL/GenBank/DDBJ databases">
        <title>The Natural Products Discovery Center: Release of the First 8490 Sequenced Strains for Exploring Actinobacteria Biosynthetic Diversity.</title>
        <authorList>
            <person name="Kalkreuter E."/>
            <person name="Kautsar S.A."/>
            <person name="Yang D."/>
            <person name="Bader C.D."/>
            <person name="Teijaro C.N."/>
            <person name="Fluegel L."/>
            <person name="Davis C.M."/>
            <person name="Simpson J.R."/>
            <person name="Lauterbach L."/>
            <person name="Steele A.D."/>
            <person name="Gui C."/>
            <person name="Meng S."/>
            <person name="Li G."/>
            <person name="Viehrig K."/>
            <person name="Ye F."/>
            <person name="Su P."/>
            <person name="Kiefer A.F."/>
            <person name="Nichols A."/>
            <person name="Cepeda A.J."/>
            <person name="Yan W."/>
            <person name="Fan B."/>
            <person name="Jiang Y."/>
            <person name="Adhikari A."/>
            <person name="Zheng C.-J."/>
            <person name="Schuster L."/>
            <person name="Cowan T.M."/>
            <person name="Smanski M.J."/>
            <person name="Chevrette M.G."/>
            <person name="De Carvalho L.P.S."/>
            <person name="Shen B."/>
        </authorList>
    </citation>
    <scope>NUCLEOTIDE SEQUENCE [LARGE SCALE GENOMIC DNA]</scope>
    <source>
        <strain evidence="2 3">NPDC003040</strain>
    </source>
</reference>
<dbReference type="PANTHER" id="PTHR18964">
    <property type="entry name" value="ROK (REPRESSOR, ORF, KINASE) FAMILY"/>
    <property type="match status" value="1"/>
</dbReference>
<dbReference type="SUPFAM" id="SSF53067">
    <property type="entry name" value="Actin-like ATPase domain"/>
    <property type="match status" value="1"/>
</dbReference>
<name>A0ABW6QSB0_9NOCA</name>
<protein>
    <submittedName>
        <fullName evidence="2">ROK family protein</fullName>
    </submittedName>
</protein>
<sequence length="354" mass="37582">MNDENSCPILVFDLGGTGWRSAICSAHGDITDLNHHPAVTKANTGSNVATLREILVAHVLDRARELLSRRPEIRIVSISIGAAVNGHTGLVLASAPLWGDCIEPYDFHAELSAAEPGLQWCIANDLTCLALAIRARESVLSHGFRSITVVSVGSGIAARTIDVDSGELVLNPMHGIQGEIGHLPSLVTPPWGAELPVCDCGAVGHVAAISAGKAIERHLSQFAQILGTPHDRPTMSHVQHLREALDSGNASATKFLDYVTAPLAMALLYLMTIDARVGHVYVSGGVVDVLGPHYMSSLYRNMEGEGLYLISTHQPTVVRDTISNPCSDGLDPLRGAGLFARQQRPGGVGVIDRS</sequence>